<name>A0A8T2T2I5_CERRI</name>
<gene>
    <name evidence="2" type="ORF">KP509_15G037300</name>
</gene>
<sequence>MERLSAWDKSLPSFLGAPLLVWIQWGHAVWQIVRKNALIILLVSLRLHFILKRKRHAIILDTSNRGTKADRWAQELDKRVSADIEFIKFLSDLKNLLQYTECDILDMPTTYEYLEQIIRSENWPESALYSELESLLRNAEQRLEQLKGELKADNRDFAMYNFEKKMLQSEQKMPHETEPSGSDGRERRLIAGKQWKMLQKELDKQETEVKVHEWHDEWAKIQYTPRRQFYIVRQDVLIAYVALKKYFRKHEVVIPTDSLQVTTDMAVARTISYDEAMHMIFTSRAHLGSAARYTVLTFVHSTDVNSKMWAVLSLCPLYLQIHNHNKLSNLLSLIIILFDINSSRWMYEDPHFLRAFEVPPSTPIFVNDYCTFNTEDDINFYHDRVIFRQGREENWRDGYYQVHIDRAHYALRKPGSPFVRVTSKKPIYIP</sequence>
<accession>A0A8T2T2I5</accession>
<comment type="caution">
    <text evidence="2">The sequence shown here is derived from an EMBL/GenBank/DDBJ whole genome shotgun (WGS) entry which is preliminary data.</text>
</comment>
<evidence type="ECO:0000256" key="1">
    <source>
        <dbReference type="SAM" id="Coils"/>
    </source>
</evidence>
<dbReference type="Proteomes" id="UP000825935">
    <property type="component" value="Chromosome 15"/>
</dbReference>
<reference evidence="2" key="1">
    <citation type="submission" date="2021-08" db="EMBL/GenBank/DDBJ databases">
        <title>WGS assembly of Ceratopteris richardii.</title>
        <authorList>
            <person name="Marchant D.B."/>
            <person name="Chen G."/>
            <person name="Jenkins J."/>
            <person name="Shu S."/>
            <person name="Leebens-Mack J."/>
            <person name="Grimwood J."/>
            <person name="Schmutz J."/>
            <person name="Soltis P."/>
            <person name="Soltis D."/>
            <person name="Chen Z.-H."/>
        </authorList>
    </citation>
    <scope>NUCLEOTIDE SEQUENCE</scope>
    <source>
        <strain evidence="2">Whitten #5841</strain>
        <tissue evidence="2">Leaf</tissue>
    </source>
</reference>
<keyword evidence="3" id="KW-1185">Reference proteome</keyword>
<dbReference type="EMBL" id="CM035420">
    <property type="protein sequence ID" value="KAH7404671.1"/>
    <property type="molecule type" value="Genomic_DNA"/>
</dbReference>
<evidence type="ECO:0000313" key="3">
    <source>
        <dbReference type="Proteomes" id="UP000825935"/>
    </source>
</evidence>
<evidence type="ECO:0000313" key="2">
    <source>
        <dbReference type="EMBL" id="KAH7404671.1"/>
    </source>
</evidence>
<organism evidence="2 3">
    <name type="scientific">Ceratopteris richardii</name>
    <name type="common">Triangle waterfern</name>
    <dbReference type="NCBI Taxonomy" id="49495"/>
    <lineage>
        <taxon>Eukaryota</taxon>
        <taxon>Viridiplantae</taxon>
        <taxon>Streptophyta</taxon>
        <taxon>Embryophyta</taxon>
        <taxon>Tracheophyta</taxon>
        <taxon>Polypodiopsida</taxon>
        <taxon>Polypodiidae</taxon>
        <taxon>Polypodiales</taxon>
        <taxon>Pteridineae</taxon>
        <taxon>Pteridaceae</taxon>
        <taxon>Parkerioideae</taxon>
        <taxon>Ceratopteris</taxon>
    </lineage>
</organism>
<dbReference type="AlphaFoldDB" id="A0A8T2T2I5"/>
<proteinExistence type="predicted"/>
<keyword evidence="1" id="KW-0175">Coiled coil</keyword>
<feature type="coiled-coil region" evidence="1">
    <location>
        <begin position="129"/>
        <end position="156"/>
    </location>
</feature>
<protein>
    <submittedName>
        <fullName evidence="2">Uncharacterized protein</fullName>
    </submittedName>
</protein>